<comment type="caution">
    <text evidence="2">The sequence shown here is derived from an EMBL/GenBank/DDBJ whole genome shotgun (WGS) entry which is preliminary data.</text>
</comment>
<proteinExistence type="predicted"/>
<organism evidence="2 3">
    <name type="scientific">Sedimentibacter saalensis</name>
    <dbReference type="NCBI Taxonomy" id="130788"/>
    <lineage>
        <taxon>Bacteria</taxon>
        <taxon>Bacillati</taxon>
        <taxon>Bacillota</taxon>
        <taxon>Tissierellia</taxon>
        <taxon>Sedimentibacter</taxon>
    </lineage>
</organism>
<keyword evidence="1" id="KW-1133">Transmembrane helix</keyword>
<protein>
    <recommendedName>
        <fullName evidence="4">DUF2975 family protein</fullName>
    </recommendedName>
</protein>
<evidence type="ECO:0008006" key="4">
    <source>
        <dbReference type="Google" id="ProtNLM"/>
    </source>
</evidence>
<keyword evidence="3" id="KW-1185">Reference proteome</keyword>
<feature type="transmembrane region" description="Helical" evidence="1">
    <location>
        <begin position="92"/>
        <end position="111"/>
    </location>
</feature>
<feature type="transmembrane region" description="Helical" evidence="1">
    <location>
        <begin position="46"/>
        <end position="66"/>
    </location>
</feature>
<feature type="transmembrane region" description="Helical" evidence="1">
    <location>
        <begin position="12"/>
        <end position="31"/>
    </location>
</feature>
<dbReference type="Pfam" id="PF11188">
    <property type="entry name" value="DUF2975"/>
    <property type="match status" value="1"/>
</dbReference>
<evidence type="ECO:0000313" key="2">
    <source>
        <dbReference type="EMBL" id="TWH80657.1"/>
    </source>
</evidence>
<dbReference type="AlphaFoldDB" id="A0A562JBW2"/>
<dbReference type="Proteomes" id="UP000315343">
    <property type="component" value="Unassembled WGS sequence"/>
</dbReference>
<accession>A0A562JBW2</accession>
<keyword evidence="1" id="KW-0812">Transmembrane</keyword>
<dbReference type="RefSeq" id="WP_145082683.1">
    <property type="nucleotide sequence ID" value="NZ_DAMBUX010000011.1"/>
</dbReference>
<name>A0A562JBW2_9FIRM</name>
<gene>
    <name evidence="2" type="ORF">LY60_01919</name>
</gene>
<dbReference type="EMBL" id="VLKH01000004">
    <property type="protein sequence ID" value="TWH80657.1"/>
    <property type="molecule type" value="Genomic_DNA"/>
</dbReference>
<dbReference type="OrthoDB" id="9791568at2"/>
<evidence type="ECO:0000256" key="1">
    <source>
        <dbReference type="SAM" id="Phobius"/>
    </source>
</evidence>
<reference evidence="2 3" key="1">
    <citation type="submission" date="2019-07" db="EMBL/GenBank/DDBJ databases">
        <title>Genomic Encyclopedia of Type Strains, Phase I: the one thousand microbial genomes (KMG-I) project.</title>
        <authorList>
            <person name="Kyrpides N."/>
        </authorList>
    </citation>
    <scope>NUCLEOTIDE SEQUENCE [LARGE SCALE GENOMIC DNA]</scope>
    <source>
        <strain evidence="2 3">DSM 13558</strain>
    </source>
</reference>
<sequence>MYKNSFVHYVSKICVDVLFIVGIICCLYVPFSKPLLVYYFNLQDNLILPMILVLIASGIASVYILWQLRVMFKTLIGGNPFVLKNVTCLRKMAVASMLISIIFCIKSLFWFTISTVVIILIFVIACLFCLTLKDLFKQAVYYKDENDLTV</sequence>
<dbReference type="InterPro" id="IPR021354">
    <property type="entry name" value="DUF2975"/>
</dbReference>
<feature type="transmembrane region" description="Helical" evidence="1">
    <location>
        <begin position="117"/>
        <end position="136"/>
    </location>
</feature>
<keyword evidence="1" id="KW-0472">Membrane</keyword>
<evidence type="ECO:0000313" key="3">
    <source>
        <dbReference type="Proteomes" id="UP000315343"/>
    </source>
</evidence>